<protein>
    <submittedName>
        <fullName evidence="3">Uncharacterized protein</fullName>
    </submittedName>
</protein>
<reference evidence="3" key="1">
    <citation type="submission" date="2022-10" db="EMBL/GenBank/DDBJ databases">
        <title>Culturing micro-colonial fungi from biological soil crusts in the Mojave desert and describing Neophaeococcomyces mojavensis, and introducing the new genera and species Taxawa tesnikishii.</title>
        <authorList>
            <person name="Kurbessoian T."/>
            <person name="Stajich J.E."/>
        </authorList>
    </citation>
    <scope>NUCLEOTIDE SEQUENCE</scope>
    <source>
        <strain evidence="3">TK_41</strain>
    </source>
</reference>
<keyword evidence="2" id="KW-0812">Transmembrane</keyword>
<feature type="transmembrane region" description="Helical" evidence="2">
    <location>
        <begin position="20"/>
        <end position="38"/>
    </location>
</feature>
<proteinExistence type="predicted"/>
<name>A0AA38WXV2_9EURO</name>
<sequence>MSANATAQVHPAGSTHQQEASGWSIFWALLAIVLNCMLQPSATGYLWNGDAFEGSLWPHRSSPFICLLDTAADIWMALQRLRGHVPSDADHDNDAVKPGVLTKLALFFLGVLLQAIKLFSVEGIPVTQAVAAIFFISSVVNMLRTLCVKCPGADILALIERLKPTPTSLDSLKITTGVLGWFSHGACMFSFWYTFADRIGFDVSQDVANAVDWATALAFFVSSLYFVKHVFFTLIDFKSPIPPYPIIMILMMAHYGCLADLFGPVEGRKTRGERRYQFTVSMTVSLALGSYLIAYVLDYFVQGVQKWHQRSATATSNDQHLPLYTGSASEGRPQPVQQDHSDTETGQTGVGVGGDLGLGHLPRQHHIDEADVAAEVQISSDGCNSPTQDEVSATCNACGTTPNLEGSGSNTERVLEIPAEEPNSSTAGAIDARIESNATDVEGSRYETEEESWLFWVFEKLLGALFGLANVFIVPAMFYSGLAPLGPREADDVQQRAEEGTFDITNGQPTREPEPSGPKDSWNTIKQDCLRIPDLTLRFAVKWILLAIWRFLMANMSFIFHTIKWVEWQVTTNHPPELLASAFGLANFAMAAVYYLALFDAEGTVAPTWANIFGK</sequence>
<dbReference type="EMBL" id="JAPDRK010000023">
    <property type="protein sequence ID" value="KAJ9603129.1"/>
    <property type="molecule type" value="Genomic_DNA"/>
</dbReference>
<feature type="transmembrane region" description="Helical" evidence="2">
    <location>
        <begin position="461"/>
        <end position="482"/>
    </location>
</feature>
<gene>
    <name evidence="3" type="ORF">H2200_012424</name>
</gene>
<feature type="compositionally biased region" description="Gly residues" evidence="1">
    <location>
        <begin position="348"/>
        <end position="357"/>
    </location>
</feature>
<evidence type="ECO:0000256" key="1">
    <source>
        <dbReference type="SAM" id="MobiDB-lite"/>
    </source>
</evidence>
<feature type="transmembrane region" description="Helical" evidence="2">
    <location>
        <begin position="213"/>
        <end position="232"/>
    </location>
</feature>
<accession>A0AA38WXV2</accession>
<feature type="transmembrane region" description="Helical" evidence="2">
    <location>
        <begin position="244"/>
        <end position="262"/>
    </location>
</feature>
<evidence type="ECO:0000313" key="3">
    <source>
        <dbReference type="EMBL" id="KAJ9603129.1"/>
    </source>
</evidence>
<keyword evidence="2" id="KW-0472">Membrane</keyword>
<dbReference type="Proteomes" id="UP001172673">
    <property type="component" value="Unassembled WGS sequence"/>
</dbReference>
<evidence type="ECO:0000313" key="4">
    <source>
        <dbReference type="Proteomes" id="UP001172673"/>
    </source>
</evidence>
<comment type="caution">
    <text evidence="3">The sequence shown here is derived from an EMBL/GenBank/DDBJ whole genome shotgun (WGS) entry which is preliminary data.</text>
</comment>
<keyword evidence="4" id="KW-1185">Reference proteome</keyword>
<feature type="transmembrane region" description="Helical" evidence="2">
    <location>
        <begin position="543"/>
        <end position="566"/>
    </location>
</feature>
<feature type="transmembrane region" description="Helical" evidence="2">
    <location>
        <begin position="578"/>
        <end position="597"/>
    </location>
</feature>
<feature type="transmembrane region" description="Helical" evidence="2">
    <location>
        <begin position="282"/>
        <end position="301"/>
    </location>
</feature>
<organism evidence="3 4">
    <name type="scientific">Cladophialophora chaetospira</name>
    <dbReference type="NCBI Taxonomy" id="386627"/>
    <lineage>
        <taxon>Eukaryota</taxon>
        <taxon>Fungi</taxon>
        <taxon>Dikarya</taxon>
        <taxon>Ascomycota</taxon>
        <taxon>Pezizomycotina</taxon>
        <taxon>Eurotiomycetes</taxon>
        <taxon>Chaetothyriomycetidae</taxon>
        <taxon>Chaetothyriales</taxon>
        <taxon>Herpotrichiellaceae</taxon>
        <taxon>Cladophialophora</taxon>
    </lineage>
</organism>
<feature type="region of interest" description="Disordered" evidence="1">
    <location>
        <begin position="500"/>
        <end position="522"/>
    </location>
</feature>
<feature type="transmembrane region" description="Helical" evidence="2">
    <location>
        <begin position="126"/>
        <end position="143"/>
    </location>
</feature>
<feature type="transmembrane region" description="Helical" evidence="2">
    <location>
        <begin position="171"/>
        <end position="193"/>
    </location>
</feature>
<feature type="region of interest" description="Disordered" evidence="1">
    <location>
        <begin position="318"/>
        <end position="360"/>
    </location>
</feature>
<dbReference type="AlphaFoldDB" id="A0AA38WXV2"/>
<evidence type="ECO:0000256" key="2">
    <source>
        <dbReference type="SAM" id="Phobius"/>
    </source>
</evidence>
<keyword evidence="2" id="KW-1133">Transmembrane helix</keyword>